<evidence type="ECO:0000259" key="6">
    <source>
        <dbReference type="Pfam" id="PF01755"/>
    </source>
</evidence>
<dbReference type="PANTHER" id="PTHR10730:SF53">
    <property type="entry name" value="GLYCOSYLTRANSFERASE 25 FAMILY MEMBER"/>
    <property type="match status" value="1"/>
</dbReference>
<sequence length="658" mass="75331">MCSIVSVRCSSGGAFAGLVMMTMMLALLLTTTIVSGDNQIELTEQLPTVMVAVLVRNKAHTLPYFFSYLEDLDYPKDRMSLWIRSDHNEDRSIEITKAWLKRTSSLYHSVDFKYRNERGKRESEKTSTHWNEERFSDVIRLKQDALQAARMMWADYIFFIDADVFLTNSNTLGKLIDRKLPIVAPMLVSDGLYSNFWCGMTSDYYYQRTDDYKKILNYDQIGQWPVPMVHTAVLVSLNIAQTRQLTFERRNLPVGRYDGPVDDIIIFAMSANYSGIPMYVCNELLYGYIMVPLEAGETVTGKDLEQLTNVLSYIVNEYGALSLKLDLSRFVADVPKDKLTLSHIYMINLERRTERRKKMLKHFDLLGLDVEHFPAVDGKQLSDKKVYDMGIRFLPGYADPFHKRPMTMGEIGCFLSHYNIWERMVRLNQQEVLVLEDDIRFEPFFRRRAYGVLADARRIGGWDLIYFGRKRLQEEDEKWIDGSEYLVKAGYSYWTLGYVITLEGAKKLLREQPLSKLLPVDEYLPIMFDNHPNDSWTSHFRDRTLSAWSAAPLLLYPTHYTGDEGYISDTEDSGDEGYISDTEDSLRIDGTLPAVGGPSKGSSGMVSNDTRDGGQGQASQEPKKGDKEQLPNAPALLSESGIGQGEHDLETKNRRSEL</sequence>
<evidence type="ECO:0000256" key="4">
    <source>
        <dbReference type="SAM" id="MobiDB-lite"/>
    </source>
</evidence>
<keyword evidence="2" id="KW-0328">Glycosyltransferase</keyword>
<keyword evidence="5" id="KW-0472">Membrane</keyword>
<dbReference type="InterPro" id="IPR029044">
    <property type="entry name" value="Nucleotide-diphossugar_trans"/>
</dbReference>
<feature type="transmembrane region" description="Helical" evidence="5">
    <location>
        <begin position="12"/>
        <end position="34"/>
    </location>
</feature>
<dbReference type="SUPFAM" id="SSF53448">
    <property type="entry name" value="Nucleotide-diphospho-sugar transferases"/>
    <property type="match status" value="1"/>
</dbReference>
<dbReference type="Gene3D" id="3.90.550.10">
    <property type="entry name" value="Spore Coat Polysaccharide Biosynthesis Protein SpsA, Chain A"/>
    <property type="match status" value="1"/>
</dbReference>
<keyword evidence="5" id="KW-1133">Transmembrane helix</keyword>
<keyword evidence="5" id="KW-0812">Transmembrane</keyword>
<accession>A0A182U414</accession>
<evidence type="ECO:0000256" key="2">
    <source>
        <dbReference type="ARBA" id="ARBA00022676"/>
    </source>
</evidence>
<protein>
    <recommendedName>
        <fullName evidence="6">Glycosyl transferase family 25 domain-containing protein</fullName>
    </recommendedName>
</protein>
<evidence type="ECO:0000313" key="7">
    <source>
        <dbReference type="EnsemblMetazoa" id="AMEC013516-PA"/>
    </source>
</evidence>
<feature type="compositionally biased region" description="Basic and acidic residues" evidence="4">
    <location>
        <begin position="645"/>
        <end position="658"/>
    </location>
</feature>
<dbReference type="EnsemblMetazoa" id="AMEC013516-RA">
    <property type="protein sequence ID" value="AMEC013516-PA"/>
    <property type="gene ID" value="AMEC013516"/>
</dbReference>
<dbReference type="Pfam" id="PF01755">
    <property type="entry name" value="Glyco_transf_25"/>
    <property type="match status" value="1"/>
</dbReference>
<dbReference type="PANTHER" id="PTHR10730">
    <property type="entry name" value="PROCOLLAGEN-LYSINE,2-OXOGLUTARATE 5-DIOXYGENASE/GLYCOSYLTRANSFERASE 25 FAMILY MEMBER"/>
    <property type="match status" value="1"/>
</dbReference>
<keyword evidence="8" id="KW-1185">Reference proteome</keyword>
<dbReference type="InterPro" id="IPR050757">
    <property type="entry name" value="Collagen_mod_GT25"/>
</dbReference>
<dbReference type="Proteomes" id="UP000075902">
    <property type="component" value="Unassembled WGS sequence"/>
</dbReference>
<dbReference type="GO" id="GO:0050211">
    <property type="term" value="F:procollagen galactosyltransferase activity"/>
    <property type="evidence" value="ECO:0007669"/>
    <property type="project" value="TreeGrafter"/>
</dbReference>
<dbReference type="CDD" id="cd06532">
    <property type="entry name" value="Glyco_transf_25"/>
    <property type="match status" value="1"/>
</dbReference>
<organism evidence="7 8">
    <name type="scientific">Anopheles melas</name>
    <dbReference type="NCBI Taxonomy" id="34690"/>
    <lineage>
        <taxon>Eukaryota</taxon>
        <taxon>Metazoa</taxon>
        <taxon>Ecdysozoa</taxon>
        <taxon>Arthropoda</taxon>
        <taxon>Hexapoda</taxon>
        <taxon>Insecta</taxon>
        <taxon>Pterygota</taxon>
        <taxon>Neoptera</taxon>
        <taxon>Endopterygota</taxon>
        <taxon>Diptera</taxon>
        <taxon>Nematocera</taxon>
        <taxon>Culicoidea</taxon>
        <taxon>Culicidae</taxon>
        <taxon>Anophelinae</taxon>
        <taxon>Anopheles</taxon>
    </lineage>
</organism>
<evidence type="ECO:0000256" key="3">
    <source>
        <dbReference type="ARBA" id="ARBA00022679"/>
    </source>
</evidence>
<reference evidence="7" key="2">
    <citation type="submission" date="2020-05" db="UniProtKB">
        <authorList>
            <consortium name="EnsemblMetazoa"/>
        </authorList>
    </citation>
    <scope>IDENTIFICATION</scope>
    <source>
        <strain evidence="7">CM1001059</strain>
    </source>
</reference>
<dbReference type="STRING" id="34690.A0A182U414"/>
<proteinExistence type="inferred from homology"/>
<evidence type="ECO:0000256" key="5">
    <source>
        <dbReference type="SAM" id="Phobius"/>
    </source>
</evidence>
<evidence type="ECO:0000256" key="1">
    <source>
        <dbReference type="ARBA" id="ARBA00006721"/>
    </source>
</evidence>
<feature type="domain" description="Glycosyl transferase family 25" evidence="6">
    <location>
        <begin position="343"/>
        <end position="522"/>
    </location>
</feature>
<dbReference type="VEuPathDB" id="VectorBase:AMEC013516"/>
<dbReference type="AlphaFoldDB" id="A0A182U414"/>
<dbReference type="Pfam" id="PF13704">
    <property type="entry name" value="Glyco_tranf_2_4"/>
    <property type="match status" value="1"/>
</dbReference>
<reference evidence="8" key="1">
    <citation type="submission" date="2014-01" db="EMBL/GenBank/DDBJ databases">
        <title>The Genome Sequence of Anopheles melas CM1001059_A (V2).</title>
        <authorList>
            <consortium name="The Broad Institute Genomics Platform"/>
            <person name="Neafsey D.E."/>
            <person name="Besansky N."/>
            <person name="Howell P."/>
            <person name="Walton C."/>
            <person name="Young S.K."/>
            <person name="Zeng Q."/>
            <person name="Gargeya S."/>
            <person name="Fitzgerald M."/>
            <person name="Haas B."/>
            <person name="Abouelleil A."/>
            <person name="Allen A.W."/>
            <person name="Alvarado L."/>
            <person name="Arachchi H.M."/>
            <person name="Berlin A.M."/>
            <person name="Chapman S.B."/>
            <person name="Gainer-Dewar J."/>
            <person name="Goldberg J."/>
            <person name="Griggs A."/>
            <person name="Gujja S."/>
            <person name="Hansen M."/>
            <person name="Howarth C."/>
            <person name="Imamovic A."/>
            <person name="Ireland A."/>
            <person name="Larimer J."/>
            <person name="McCowan C."/>
            <person name="Murphy C."/>
            <person name="Pearson M."/>
            <person name="Poon T.W."/>
            <person name="Priest M."/>
            <person name="Roberts A."/>
            <person name="Saif S."/>
            <person name="Shea T."/>
            <person name="Sisk P."/>
            <person name="Sykes S."/>
            <person name="Wortman J."/>
            <person name="Nusbaum C."/>
            <person name="Birren B."/>
        </authorList>
    </citation>
    <scope>NUCLEOTIDE SEQUENCE [LARGE SCALE GENOMIC DNA]</scope>
    <source>
        <strain evidence="8">CM1001059</strain>
    </source>
</reference>
<name>A0A182U414_9DIPT</name>
<feature type="region of interest" description="Disordered" evidence="4">
    <location>
        <begin position="566"/>
        <end position="658"/>
    </location>
</feature>
<dbReference type="InterPro" id="IPR002654">
    <property type="entry name" value="Glyco_trans_25"/>
</dbReference>
<keyword evidence="3" id="KW-0808">Transferase</keyword>
<comment type="similarity">
    <text evidence="1">Belongs to the glycosyltransferase 25 family.</text>
</comment>
<evidence type="ECO:0000313" key="8">
    <source>
        <dbReference type="Proteomes" id="UP000075902"/>
    </source>
</evidence>